<evidence type="ECO:0000313" key="2">
    <source>
        <dbReference type="Proteomes" id="UP000196205"/>
    </source>
</evidence>
<protein>
    <submittedName>
        <fullName evidence="1">Uncharacterized protein</fullName>
    </submittedName>
</protein>
<gene>
    <name evidence="1" type="ORF">S1001342_01185</name>
</gene>
<dbReference type="AlphaFoldDB" id="A0A1Y0Y211"/>
<name>A0A1Y0Y211_ACEPA</name>
<organism evidence="1 2">
    <name type="scientific">Acetobacter pasteurianus subsp. pasteurianus</name>
    <dbReference type="NCBI Taxonomy" id="481145"/>
    <lineage>
        <taxon>Bacteria</taxon>
        <taxon>Pseudomonadati</taxon>
        <taxon>Pseudomonadota</taxon>
        <taxon>Alphaproteobacteria</taxon>
        <taxon>Acetobacterales</taxon>
        <taxon>Acetobacteraceae</taxon>
        <taxon>Acetobacter</taxon>
    </lineage>
</organism>
<reference evidence="1 2" key="1">
    <citation type="submission" date="2017-05" db="EMBL/GenBank/DDBJ databases">
        <title>Genome sequence of Acetobacter pasteurianus subsp. pasteurianus strain SRCM101342.</title>
        <authorList>
            <person name="Cho S.H."/>
        </authorList>
    </citation>
    <scope>NUCLEOTIDE SEQUENCE [LARGE SCALE GENOMIC DNA]</scope>
    <source>
        <strain evidence="1 2">SRCM101342</strain>
    </source>
</reference>
<dbReference type="Proteomes" id="UP000196205">
    <property type="component" value="Chromosome"/>
</dbReference>
<accession>A0A1Y0Y211</accession>
<proteinExistence type="predicted"/>
<dbReference type="EMBL" id="CP021509">
    <property type="protein sequence ID" value="ARW47521.1"/>
    <property type="molecule type" value="Genomic_DNA"/>
</dbReference>
<evidence type="ECO:0000313" key="1">
    <source>
        <dbReference type="EMBL" id="ARW47521.1"/>
    </source>
</evidence>
<sequence length="33" mass="3818">MFLYTLDKKDYTFFQNILEEVSLIIGNYAASVA</sequence>